<dbReference type="Proteomes" id="UP001049176">
    <property type="component" value="Chromosome 7"/>
</dbReference>
<dbReference type="KEGG" id="more:E1B28_011710"/>
<gene>
    <name evidence="1" type="ORF">E1B28_011710</name>
</gene>
<organism evidence="1 2">
    <name type="scientific">Marasmius oreades</name>
    <name type="common">fairy-ring Marasmius</name>
    <dbReference type="NCBI Taxonomy" id="181124"/>
    <lineage>
        <taxon>Eukaryota</taxon>
        <taxon>Fungi</taxon>
        <taxon>Dikarya</taxon>
        <taxon>Basidiomycota</taxon>
        <taxon>Agaricomycotina</taxon>
        <taxon>Agaricomycetes</taxon>
        <taxon>Agaricomycetidae</taxon>
        <taxon>Agaricales</taxon>
        <taxon>Marasmiineae</taxon>
        <taxon>Marasmiaceae</taxon>
        <taxon>Marasmius</taxon>
    </lineage>
</organism>
<comment type="caution">
    <text evidence="1">The sequence shown here is derived from an EMBL/GenBank/DDBJ whole genome shotgun (WGS) entry which is preliminary data.</text>
</comment>
<name>A0A9P7UQ86_9AGAR</name>
<evidence type="ECO:0000313" key="1">
    <source>
        <dbReference type="EMBL" id="KAG7090093.1"/>
    </source>
</evidence>
<sequence length="101" mass="11670">MPKKVQDNCEQRQQKLQVTKLYKTGRQGKSSLSINDDALALKTFEIPSSYNGPASVYPYPWESRQVRINTGKFQRLRPESYWCPEGGFVIASSEIWIRTEI</sequence>
<accession>A0A9P7UQ86</accession>
<dbReference type="GeneID" id="66080785"/>
<dbReference type="RefSeq" id="XP_043006563.1">
    <property type="nucleotide sequence ID" value="XM_043156768.1"/>
</dbReference>
<reference evidence="1" key="1">
    <citation type="journal article" date="2021" name="Genome Biol. Evol.">
        <title>The assembled and annotated genome of the fairy-ring fungus Marasmius oreades.</title>
        <authorList>
            <person name="Hiltunen M."/>
            <person name="Ament-Velasquez S.L."/>
            <person name="Johannesson H."/>
        </authorList>
    </citation>
    <scope>NUCLEOTIDE SEQUENCE</scope>
    <source>
        <strain evidence="1">03SP1</strain>
    </source>
</reference>
<evidence type="ECO:0000313" key="2">
    <source>
        <dbReference type="Proteomes" id="UP001049176"/>
    </source>
</evidence>
<keyword evidence="2" id="KW-1185">Reference proteome</keyword>
<protein>
    <submittedName>
        <fullName evidence="1">Uncharacterized protein</fullName>
    </submittedName>
</protein>
<dbReference type="EMBL" id="CM032187">
    <property type="protein sequence ID" value="KAG7090093.1"/>
    <property type="molecule type" value="Genomic_DNA"/>
</dbReference>
<proteinExistence type="predicted"/>
<dbReference type="AlphaFoldDB" id="A0A9P7UQ86"/>